<dbReference type="InterPro" id="IPR036034">
    <property type="entry name" value="PDZ_sf"/>
</dbReference>
<dbReference type="PANTHER" id="PTHR22939">
    <property type="entry name" value="SERINE PROTEASE FAMILY S1C HTRA-RELATED"/>
    <property type="match status" value="1"/>
</dbReference>
<keyword evidence="10" id="KW-0574">Periplasm</keyword>
<dbReference type="PANTHER" id="PTHR22939:SF130">
    <property type="entry name" value="PERIPLASMIC SERINE ENDOPROTEASE DEGP-LIKE-RELATED"/>
    <property type="match status" value="1"/>
</dbReference>
<evidence type="ECO:0000256" key="7">
    <source>
        <dbReference type="ARBA" id="ARBA00022670"/>
    </source>
</evidence>
<dbReference type="EMBL" id="JBEWTB010000002">
    <property type="protein sequence ID" value="MET4758887.1"/>
    <property type="molecule type" value="Genomic_DNA"/>
</dbReference>
<dbReference type="InterPro" id="IPR001478">
    <property type="entry name" value="PDZ"/>
</dbReference>
<evidence type="ECO:0000313" key="16">
    <source>
        <dbReference type="EMBL" id="MET4758887.1"/>
    </source>
</evidence>
<evidence type="ECO:0000313" key="17">
    <source>
        <dbReference type="Proteomes" id="UP001549366"/>
    </source>
</evidence>
<comment type="caution">
    <text evidence="16">The sequence shown here is derived from an EMBL/GenBank/DDBJ whole genome shotgun (WGS) entry which is preliminary data.</text>
</comment>
<evidence type="ECO:0000256" key="4">
    <source>
        <dbReference type="ARBA" id="ARBA00010541"/>
    </source>
</evidence>
<keyword evidence="11 16" id="KW-0378">Hydrolase</keyword>
<dbReference type="InterPro" id="IPR009003">
    <property type="entry name" value="Peptidase_S1_PA"/>
</dbReference>
<evidence type="ECO:0000256" key="3">
    <source>
        <dbReference type="ARBA" id="ARBA00004418"/>
    </source>
</evidence>
<evidence type="ECO:0000256" key="10">
    <source>
        <dbReference type="ARBA" id="ARBA00022764"/>
    </source>
</evidence>
<evidence type="ECO:0000256" key="1">
    <source>
        <dbReference type="ARBA" id="ARBA00001772"/>
    </source>
</evidence>
<evidence type="ECO:0000256" key="9">
    <source>
        <dbReference type="ARBA" id="ARBA00022737"/>
    </source>
</evidence>
<keyword evidence="12" id="KW-0720">Serine protease</keyword>
<evidence type="ECO:0000256" key="2">
    <source>
        <dbReference type="ARBA" id="ARBA00002610"/>
    </source>
</evidence>
<dbReference type="Gene3D" id="2.30.42.10">
    <property type="match status" value="1"/>
</dbReference>
<dbReference type="CDD" id="cd10839">
    <property type="entry name" value="cpPDZ1_DegP-like"/>
    <property type="match status" value="1"/>
</dbReference>
<comment type="catalytic activity">
    <reaction evidence="1">
        <text>Acts on substrates that are at least partially unfolded. The cleavage site P1 residue is normally between a pair of hydrophobic residues, such as Val-|-Val.</text>
        <dbReference type="EC" id="3.4.21.107"/>
    </reaction>
</comment>
<evidence type="ECO:0000256" key="12">
    <source>
        <dbReference type="ARBA" id="ARBA00022825"/>
    </source>
</evidence>
<keyword evidence="13" id="KW-0346">Stress response</keyword>
<dbReference type="EC" id="3.4.21.107" evidence="5"/>
<dbReference type="SUPFAM" id="SSF50156">
    <property type="entry name" value="PDZ domain-like"/>
    <property type="match status" value="2"/>
</dbReference>
<dbReference type="GO" id="GO:0008233">
    <property type="term" value="F:peptidase activity"/>
    <property type="evidence" value="ECO:0007669"/>
    <property type="project" value="UniProtKB-KW"/>
</dbReference>
<dbReference type="Pfam" id="PF13180">
    <property type="entry name" value="PDZ_2"/>
    <property type="match status" value="2"/>
</dbReference>
<dbReference type="InterPro" id="IPR011782">
    <property type="entry name" value="Pept_S1C_Do"/>
</dbReference>
<dbReference type="GO" id="GO:0006508">
    <property type="term" value="P:proteolysis"/>
    <property type="evidence" value="ECO:0007669"/>
    <property type="project" value="UniProtKB-KW"/>
</dbReference>
<dbReference type="InterPro" id="IPR001940">
    <property type="entry name" value="Peptidase_S1C"/>
</dbReference>
<proteinExistence type="inferred from homology"/>
<keyword evidence="7 16" id="KW-0645">Protease</keyword>
<comment type="similarity">
    <text evidence="4">Belongs to the peptidase S1C family.</text>
</comment>
<evidence type="ECO:0000256" key="14">
    <source>
        <dbReference type="ARBA" id="ARBA00032850"/>
    </source>
</evidence>
<evidence type="ECO:0000256" key="5">
    <source>
        <dbReference type="ARBA" id="ARBA00013035"/>
    </source>
</evidence>
<organism evidence="16 17">
    <name type="scientific">Endozoicomonas lisbonensis</name>
    <dbReference type="NCBI Taxonomy" id="3120522"/>
    <lineage>
        <taxon>Bacteria</taxon>
        <taxon>Pseudomonadati</taxon>
        <taxon>Pseudomonadota</taxon>
        <taxon>Gammaproteobacteria</taxon>
        <taxon>Oceanospirillales</taxon>
        <taxon>Endozoicomonadaceae</taxon>
        <taxon>Endozoicomonas</taxon>
    </lineage>
</organism>
<evidence type="ECO:0000256" key="13">
    <source>
        <dbReference type="ARBA" id="ARBA00023016"/>
    </source>
</evidence>
<comment type="subcellular location">
    <subcellularLocation>
        <location evidence="3">Periplasm</location>
    </subcellularLocation>
</comment>
<dbReference type="PROSITE" id="PS50106">
    <property type="entry name" value="PDZ"/>
    <property type="match status" value="1"/>
</dbReference>
<dbReference type="RefSeq" id="WP_354008931.1">
    <property type="nucleotide sequence ID" value="NZ_JBEWTA010000001.1"/>
</dbReference>
<dbReference type="PRINTS" id="PR00834">
    <property type="entry name" value="PROTEASES2C"/>
</dbReference>
<keyword evidence="17" id="KW-1185">Reference proteome</keyword>
<dbReference type="SMART" id="SM00228">
    <property type="entry name" value="PDZ"/>
    <property type="match status" value="2"/>
</dbReference>
<gene>
    <name evidence="16" type="ORF">V5J35_004079</name>
</gene>
<name>A0ABV2SM98_9GAMM</name>
<evidence type="ECO:0000256" key="11">
    <source>
        <dbReference type="ARBA" id="ARBA00022801"/>
    </source>
</evidence>
<dbReference type="Gene3D" id="2.30.42.60">
    <property type="match status" value="1"/>
</dbReference>
<evidence type="ECO:0000256" key="8">
    <source>
        <dbReference type="ARBA" id="ARBA00022729"/>
    </source>
</evidence>
<keyword evidence="8" id="KW-0732">Signal</keyword>
<dbReference type="Gene3D" id="2.40.10.120">
    <property type="match status" value="1"/>
</dbReference>
<protein>
    <recommendedName>
        <fullName evidence="6">Probable periplasmic serine endoprotease DegP-like</fullName>
        <ecNumber evidence="5">3.4.21.107</ecNumber>
    </recommendedName>
    <alternativeName>
        <fullName evidence="14">Protease Do</fullName>
    </alternativeName>
</protein>
<keyword evidence="9" id="KW-0677">Repeat</keyword>
<dbReference type="Pfam" id="PF13365">
    <property type="entry name" value="Trypsin_2"/>
    <property type="match status" value="1"/>
</dbReference>
<accession>A0ABV2SM98</accession>
<evidence type="ECO:0000256" key="6">
    <source>
        <dbReference type="ARBA" id="ARBA00013958"/>
    </source>
</evidence>
<dbReference type="SUPFAM" id="SSF50494">
    <property type="entry name" value="Trypsin-like serine proteases"/>
    <property type="match status" value="1"/>
</dbReference>
<dbReference type="Proteomes" id="UP001549366">
    <property type="component" value="Unassembled WGS sequence"/>
</dbReference>
<evidence type="ECO:0000259" key="15">
    <source>
        <dbReference type="PROSITE" id="PS50106"/>
    </source>
</evidence>
<dbReference type="NCBIfam" id="TIGR02037">
    <property type="entry name" value="degP_htrA_DO"/>
    <property type="match status" value="1"/>
</dbReference>
<sequence length="500" mass="54244">MKVGKTILMRGGMKGISHLFKKPLQLVGTCLLTTQLVAAAPVPTSANMQPPPANMQILPDFATLFEQASPAVVNISTLSSPKNNRSQFYGPGAEDLPEIFRRYFGVPIPDEPSGRPQPMSLGSGFIISEDGYILTNNHVVDGADTIIVRLSDRSEKTAELIGADKRSDLALLKIKVDRTLPVVKMGNSDEVRPGEWVAAIGSPFNFEYSITKGIVSAKNRSLPSDSYVPFIQTDVPINPGNSGGPLFNMNGEVIGINSQIFTRSGGFMGLSFAIPADHVSWAVAQLKDKGYVTRGWLGVAIQEVDRDLAESFGLDKPMGALISQVVPGGPADKARLQPGDVIVKLNGRDILRSGSLPMAVGVISPGDKAEVELIRNGKRKTLKVEVGELPEEHASRTEKKAKVDTSNRLGIQVETLDDDYRNKLRLEDDTRGVVVTSLASGIGRSIGLRQGDVITHLNNQPVETLKEFDETVRELPKNRSISMRVVRQGRPAYISFRLTD</sequence>
<comment type="function">
    <text evidence="2">Might be efficient in the degradation of transiently denatured and unfolded proteins which accumulate in the periplasm following stress conditions.</text>
</comment>
<reference evidence="16 17" key="1">
    <citation type="submission" date="2024-06" db="EMBL/GenBank/DDBJ databases">
        <title>Genomic Encyclopedia of Type Strains, Phase V (KMG-V): Genome sequencing to study the core and pangenomes of soil and plant-associated prokaryotes.</title>
        <authorList>
            <person name="Whitman W."/>
        </authorList>
    </citation>
    <scope>NUCLEOTIDE SEQUENCE [LARGE SCALE GENOMIC DNA]</scope>
    <source>
        <strain evidence="16 17">NE40</strain>
    </source>
</reference>
<feature type="domain" description="PDZ" evidence="15">
    <location>
        <begin position="293"/>
        <end position="363"/>
    </location>
</feature>